<evidence type="ECO:0000313" key="3">
    <source>
        <dbReference type="EMBL" id="CAB3225739.1"/>
    </source>
</evidence>
<accession>A0A6F9D6X2</accession>
<organism evidence="3">
    <name type="scientific">Phallusia mammillata</name>
    <dbReference type="NCBI Taxonomy" id="59560"/>
    <lineage>
        <taxon>Eukaryota</taxon>
        <taxon>Metazoa</taxon>
        <taxon>Chordata</taxon>
        <taxon>Tunicata</taxon>
        <taxon>Ascidiacea</taxon>
        <taxon>Phlebobranchia</taxon>
        <taxon>Ascidiidae</taxon>
        <taxon>Phallusia</taxon>
    </lineage>
</organism>
<dbReference type="GO" id="GO:0032418">
    <property type="term" value="P:lysosome localization"/>
    <property type="evidence" value="ECO:0007669"/>
    <property type="project" value="TreeGrafter"/>
</dbReference>
<gene>
    <name evidence="3" type="primary">Bloc1s2</name>
</gene>
<feature type="compositionally biased region" description="Basic and acidic residues" evidence="2">
    <location>
        <begin position="96"/>
        <end position="110"/>
    </location>
</feature>
<dbReference type="GO" id="GO:0043015">
    <property type="term" value="F:gamma-tubulin binding"/>
    <property type="evidence" value="ECO:0007669"/>
    <property type="project" value="TreeGrafter"/>
</dbReference>
<dbReference type="GO" id="GO:0031083">
    <property type="term" value="C:BLOC-1 complex"/>
    <property type="evidence" value="ECO:0007669"/>
    <property type="project" value="TreeGrafter"/>
</dbReference>
<protein>
    <submittedName>
        <fullName evidence="3">Biogenesis of lysosome-related organelles complex 1 subunit 2-like</fullName>
    </submittedName>
</protein>
<dbReference type="PANTHER" id="PTHR46479">
    <property type="entry name" value="BIOGENESIS OF LYSOSOME-RELATED ORGANELLES COMPLEX 1 SUBUNIT 2"/>
    <property type="match status" value="1"/>
</dbReference>
<name>A0A6F9D6X2_9ASCI</name>
<dbReference type="EMBL" id="LR783342">
    <property type="protein sequence ID" value="CAB3225739.1"/>
    <property type="molecule type" value="mRNA"/>
</dbReference>
<dbReference type="AlphaFoldDB" id="A0A6F9D6X2"/>
<comment type="similarity">
    <text evidence="1">Belongs to the BLOC1S2 family.</text>
</comment>
<feature type="compositionally biased region" description="Basic and acidic residues" evidence="2">
    <location>
        <begin position="134"/>
        <end position="148"/>
    </location>
</feature>
<proteinExistence type="evidence at transcript level"/>
<sequence>MEKNELLEENSPNANEETTDVNKPASDNKTTSASTSGNKINDEIQENIESKNLTQQSETCSLYAEAQPDVDQNTTGLSPENIDEKQLTNQSDESINLDKKKSEMSIKDELSTEASSLKKIKEPLETELLTETENVSHDRSNKEKGTVDAEDQHLQILCSNMFQKMTLYLHGEVESTVEDYSLLERMNKVTTEKYGGMLQTAKQVGDSLRLINQKFVNLRPYLEQIEQIEQTVLSLEQAAYKLDAYTKKLEEKFRRIDRK</sequence>
<dbReference type="GO" id="GO:0016197">
    <property type="term" value="P:endosomal transport"/>
    <property type="evidence" value="ECO:0007669"/>
    <property type="project" value="TreeGrafter"/>
</dbReference>
<reference evidence="3" key="1">
    <citation type="submission" date="2020-04" db="EMBL/GenBank/DDBJ databases">
        <authorList>
            <person name="Neveu A P."/>
        </authorList>
    </citation>
    <scope>NUCLEOTIDE SEQUENCE</scope>
    <source>
        <tissue evidence="3">Whole embryo</tissue>
    </source>
</reference>
<dbReference type="InterPro" id="IPR019269">
    <property type="entry name" value="BLOC1_su2"/>
</dbReference>
<evidence type="ECO:0000256" key="2">
    <source>
        <dbReference type="SAM" id="MobiDB-lite"/>
    </source>
</evidence>
<dbReference type="PANTHER" id="PTHR46479:SF1">
    <property type="entry name" value="BIOGENESIS OF LYSOSOME-RELATED ORGANELLES COMPLEX 1 SUBUNIT 2"/>
    <property type="match status" value="1"/>
</dbReference>
<evidence type="ECO:0000256" key="1">
    <source>
        <dbReference type="ARBA" id="ARBA00008468"/>
    </source>
</evidence>
<feature type="compositionally biased region" description="Polar residues" evidence="2">
    <location>
        <begin position="50"/>
        <end position="60"/>
    </location>
</feature>
<feature type="region of interest" description="Disordered" evidence="2">
    <location>
        <begin position="1"/>
        <end position="148"/>
    </location>
</feature>
<dbReference type="GO" id="GO:0000930">
    <property type="term" value="C:gamma-tubulin complex"/>
    <property type="evidence" value="ECO:0007669"/>
    <property type="project" value="TreeGrafter"/>
</dbReference>
<dbReference type="GO" id="GO:0099078">
    <property type="term" value="C:BORC complex"/>
    <property type="evidence" value="ECO:0007669"/>
    <property type="project" value="TreeGrafter"/>
</dbReference>
<dbReference type="Pfam" id="PF10046">
    <property type="entry name" value="BLOC1_2"/>
    <property type="match status" value="1"/>
</dbReference>
<feature type="compositionally biased region" description="Polar residues" evidence="2">
    <location>
        <begin position="25"/>
        <end position="39"/>
    </location>
</feature>